<dbReference type="InterPro" id="IPR001054">
    <property type="entry name" value="A/G_cyclase"/>
</dbReference>
<dbReference type="Pfam" id="PF00211">
    <property type="entry name" value="Guanylate_cyc"/>
    <property type="match status" value="1"/>
</dbReference>
<name>A0A2W5TEX1_9BACT</name>
<feature type="transmembrane region" description="Helical" evidence="2">
    <location>
        <begin position="125"/>
        <end position="147"/>
    </location>
</feature>
<keyword evidence="2" id="KW-0812">Transmembrane</keyword>
<gene>
    <name evidence="4" type="ORF">DI536_13585</name>
</gene>
<dbReference type="PANTHER" id="PTHR43081">
    <property type="entry name" value="ADENYLATE CYCLASE, TERMINAL-DIFFERENTIATION SPECIFIC-RELATED"/>
    <property type="match status" value="1"/>
</dbReference>
<proteinExistence type="predicted"/>
<sequence>MLLLLAISAYQGLVVGLEDWRANLPIFGVYGALAAVLWLLVWRVPMLRSPAGVAVAVVDVPMLFWLQWEGVPVSFSPGAAATVTALAYALCVLLALMTLTARYVWLVTVVSMAGSYLLLRHAGLSVVSSCVAPLLLARTGAASHYLLGRVLALLQRVAAEAASREKLGRYFSPNVVQRLLETEGVRAPESRQVTVLFSDIRDFTAMSEVLTPTQVVQMLNEYHSVMVELVFAHGGTLDKFMGDGLMAYFGAPFTDEQHATNAVQCAKEMLTALAGLNVLRVGRGEPALRIGIGVHSGRRGAGQRGQRDAAARVHGHW</sequence>
<dbReference type="GO" id="GO:0004016">
    <property type="term" value="F:adenylate cyclase activity"/>
    <property type="evidence" value="ECO:0007669"/>
    <property type="project" value="UniProtKB-ARBA"/>
</dbReference>
<feature type="transmembrane region" description="Helical" evidence="2">
    <location>
        <begin position="74"/>
        <end position="96"/>
    </location>
</feature>
<feature type="transmembrane region" description="Helical" evidence="2">
    <location>
        <begin position="51"/>
        <end position="68"/>
    </location>
</feature>
<protein>
    <submittedName>
        <fullName evidence="4">Adenylate cyclase</fullName>
    </submittedName>
</protein>
<organism evidence="4 5">
    <name type="scientific">Archangium gephyra</name>
    <dbReference type="NCBI Taxonomy" id="48"/>
    <lineage>
        <taxon>Bacteria</taxon>
        <taxon>Pseudomonadati</taxon>
        <taxon>Myxococcota</taxon>
        <taxon>Myxococcia</taxon>
        <taxon>Myxococcales</taxon>
        <taxon>Cystobacterineae</taxon>
        <taxon>Archangiaceae</taxon>
        <taxon>Archangium</taxon>
    </lineage>
</organism>
<keyword evidence="2" id="KW-1133">Transmembrane helix</keyword>
<dbReference type="InterPro" id="IPR029787">
    <property type="entry name" value="Nucleotide_cyclase"/>
</dbReference>
<evidence type="ECO:0000313" key="4">
    <source>
        <dbReference type="EMBL" id="PZR13312.1"/>
    </source>
</evidence>
<comment type="caution">
    <text evidence="4">The sequence shown here is derived from an EMBL/GenBank/DDBJ whole genome shotgun (WGS) entry which is preliminary data.</text>
</comment>
<dbReference type="EMBL" id="QFQP01000010">
    <property type="protein sequence ID" value="PZR13312.1"/>
    <property type="molecule type" value="Genomic_DNA"/>
</dbReference>
<dbReference type="Gene3D" id="3.30.70.1230">
    <property type="entry name" value="Nucleotide cyclase"/>
    <property type="match status" value="1"/>
</dbReference>
<accession>A0A2W5TEX1</accession>
<dbReference type="InterPro" id="IPR050697">
    <property type="entry name" value="Adenylyl/Guanylyl_Cyclase_3/4"/>
</dbReference>
<evidence type="ECO:0000259" key="3">
    <source>
        <dbReference type="PROSITE" id="PS50125"/>
    </source>
</evidence>
<dbReference type="AlphaFoldDB" id="A0A2W5TEX1"/>
<feature type="transmembrane region" description="Helical" evidence="2">
    <location>
        <begin position="26"/>
        <end position="44"/>
    </location>
</feature>
<dbReference type="PROSITE" id="PS50125">
    <property type="entry name" value="GUANYLATE_CYCLASE_2"/>
    <property type="match status" value="1"/>
</dbReference>
<dbReference type="GO" id="GO:0009190">
    <property type="term" value="P:cyclic nucleotide biosynthetic process"/>
    <property type="evidence" value="ECO:0007669"/>
    <property type="project" value="InterPro"/>
</dbReference>
<dbReference type="SUPFAM" id="SSF55073">
    <property type="entry name" value="Nucleotide cyclase"/>
    <property type="match status" value="1"/>
</dbReference>
<evidence type="ECO:0000313" key="5">
    <source>
        <dbReference type="Proteomes" id="UP000249061"/>
    </source>
</evidence>
<keyword evidence="2" id="KW-0472">Membrane</keyword>
<dbReference type="GO" id="GO:0035556">
    <property type="term" value="P:intracellular signal transduction"/>
    <property type="evidence" value="ECO:0007669"/>
    <property type="project" value="InterPro"/>
</dbReference>
<reference evidence="4 5" key="1">
    <citation type="submission" date="2017-08" db="EMBL/GenBank/DDBJ databases">
        <title>Infants hospitalized years apart are colonized by the same room-sourced microbial strains.</title>
        <authorList>
            <person name="Brooks B."/>
            <person name="Olm M.R."/>
            <person name="Firek B.A."/>
            <person name="Baker R."/>
            <person name="Thomas B.C."/>
            <person name="Morowitz M.J."/>
            <person name="Banfield J.F."/>
        </authorList>
    </citation>
    <scope>NUCLEOTIDE SEQUENCE [LARGE SCALE GENOMIC DNA]</scope>
    <source>
        <strain evidence="4">S2_003_000_R2_14</strain>
    </source>
</reference>
<dbReference type="SMART" id="SM00044">
    <property type="entry name" value="CYCc"/>
    <property type="match status" value="1"/>
</dbReference>
<dbReference type="CDD" id="cd07302">
    <property type="entry name" value="CHD"/>
    <property type="match status" value="1"/>
</dbReference>
<evidence type="ECO:0000256" key="2">
    <source>
        <dbReference type="SAM" id="Phobius"/>
    </source>
</evidence>
<dbReference type="Proteomes" id="UP000249061">
    <property type="component" value="Unassembled WGS sequence"/>
</dbReference>
<feature type="region of interest" description="Disordered" evidence="1">
    <location>
        <begin position="298"/>
        <end position="317"/>
    </location>
</feature>
<feature type="domain" description="Guanylate cyclase" evidence="3">
    <location>
        <begin position="194"/>
        <end position="317"/>
    </location>
</feature>
<evidence type="ECO:0000256" key="1">
    <source>
        <dbReference type="SAM" id="MobiDB-lite"/>
    </source>
</evidence>
<dbReference type="PANTHER" id="PTHR43081:SF1">
    <property type="entry name" value="ADENYLATE CYCLASE, TERMINAL-DIFFERENTIATION SPECIFIC"/>
    <property type="match status" value="1"/>
</dbReference>